<sequence>MKAVFTLPEKTHGPGPVFFTWQKAGGNYLVTTGYDQNVNVYDRHGNRKDQITLPGMCTGLGWEKDGDVLGIITDKSPILILWDANNRNVSQVDTGLRDVLTLLLWAKTGPFVAIGTSKGNLLVYNHRSCRKVPILGKHTKRITYGAWSQQNMLALVGEDNVLTVSNQEGDTLCQTSLKSEATLVQFSCMKRDEKNPVENTVSLVLNKKTLLLLDIYDPENPIEWLDWSDDGQLLGASGAGGSLHVFLTKLPSLGNSLGHRYAYLTSLYEVTVASVTEPELQMTVKVDIEPGFIALGPFHLVVGMNNRAWFYALGDKSMLPLQDKEYLGTVKSMKLNGDYAAALFDGKIQMQLIETEQSDMEERESKLFPDSSQGQAKITCHSVTEEFLMYGTDAGTIEFFFLEDWTIVNRYRHTNGIRQIHPDSSGGERQDHYSPAASDTF</sequence>
<evidence type="ECO:0000313" key="2">
    <source>
        <dbReference type="Proteomes" id="UP000805193"/>
    </source>
</evidence>
<name>A0AC60PRV1_IXOPE</name>
<dbReference type="Proteomes" id="UP000805193">
    <property type="component" value="Unassembled WGS sequence"/>
</dbReference>
<proteinExistence type="predicted"/>
<dbReference type="EMBL" id="JABSTQ010010059">
    <property type="protein sequence ID" value="KAG0423766.1"/>
    <property type="molecule type" value="Genomic_DNA"/>
</dbReference>
<gene>
    <name evidence="1" type="ORF">HPB47_000472</name>
</gene>
<protein>
    <submittedName>
        <fullName evidence="1">Uncharacterized protein</fullName>
    </submittedName>
</protein>
<organism evidence="1 2">
    <name type="scientific">Ixodes persulcatus</name>
    <name type="common">Taiga tick</name>
    <dbReference type="NCBI Taxonomy" id="34615"/>
    <lineage>
        <taxon>Eukaryota</taxon>
        <taxon>Metazoa</taxon>
        <taxon>Ecdysozoa</taxon>
        <taxon>Arthropoda</taxon>
        <taxon>Chelicerata</taxon>
        <taxon>Arachnida</taxon>
        <taxon>Acari</taxon>
        <taxon>Parasitiformes</taxon>
        <taxon>Ixodida</taxon>
        <taxon>Ixodoidea</taxon>
        <taxon>Ixodidae</taxon>
        <taxon>Ixodinae</taxon>
        <taxon>Ixodes</taxon>
    </lineage>
</organism>
<comment type="caution">
    <text evidence="1">The sequence shown here is derived from an EMBL/GenBank/DDBJ whole genome shotgun (WGS) entry which is preliminary data.</text>
</comment>
<keyword evidence="2" id="KW-1185">Reference proteome</keyword>
<reference evidence="1 2" key="1">
    <citation type="journal article" date="2020" name="Cell">
        <title>Large-Scale Comparative Analyses of Tick Genomes Elucidate Their Genetic Diversity and Vector Capacities.</title>
        <authorList>
            <consortium name="Tick Genome and Microbiome Consortium (TIGMIC)"/>
            <person name="Jia N."/>
            <person name="Wang J."/>
            <person name="Shi W."/>
            <person name="Du L."/>
            <person name="Sun Y."/>
            <person name="Zhan W."/>
            <person name="Jiang J.F."/>
            <person name="Wang Q."/>
            <person name="Zhang B."/>
            <person name="Ji P."/>
            <person name="Bell-Sakyi L."/>
            <person name="Cui X.M."/>
            <person name="Yuan T.T."/>
            <person name="Jiang B.G."/>
            <person name="Yang W.F."/>
            <person name="Lam T.T."/>
            <person name="Chang Q.C."/>
            <person name="Ding S.J."/>
            <person name="Wang X.J."/>
            <person name="Zhu J.G."/>
            <person name="Ruan X.D."/>
            <person name="Zhao L."/>
            <person name="Wei J.T."/>
            <person name="Ye R.Z."/>
            <person name="Que T.C."/>
            <person name="Du C.H."/>
            <person name="Zhou Y.H."/>
            <person name="Cheng J.X."/>
            <person name="Dai P.F."/>
            <person name="Guo W.B."/>
            <person name="Han X.H."/>
            <person name="Huang E.J."/>
            <person name="Li L.F."/>
            <person name="Wei W."/>
            <person name="Gao Y.C."/>
            <person name="Liu J.Z."/>
            <person name="Shao H.Z."/>
            <person name="Wang X."/>
            <person name="Wang C.C."/>
            <person name="Yang T.C."/>
            <person name="Huo Q.B."/>
            <person name="Li W."/>
            <person name="Chen H.Y."/>
            <person name="Chen S.E."/>
            <person name="Zhou L.G."/>
            <person name="Ni X.B."/>
            <person name="Tian J.H."/>
            <person name="Sheng Y."/>
            <person name="Liu T."/>
            <person name="Pan Y.S."/>
            <person name="Xia L.Y."/>
            <person name="Li J."/>
            <person name="Zhao F."/>
            <person name="Cao W.C."/>
        </authorList>
    </citation>
    <scope>NUCLEOTIDE SEQUENCE [LARGE SCALE GENOMIC DNA]</scope>
    <source>
        <strain evidence="1">Iper-2018</strain>
    </source>
</reference>
<accession>A0AC60PRV1</accession>
<evidence type="ECO:0000313" key="1">
    <source>
        <dbReference type="EMBL" id="KAG0423766.1"/>
    </source>
</evidence>